<dbReference type="InterPro" id="IPR000055">
    <property type="entry name" value="Restrct_endonuc_typeI_TRD"/>
</dbReference>
<evidence type="ECO:0000313" key="6">
    <source>
        <dbReference type="Proteomes" id="UP000285232"/>
    </source>
</evidence>
<sequence length="403" mass="45131">MSLTQPFYLEADEAPKLPHGWKYLATEDATEKLKPGKLFDKKSSQASGRVPVLSQGQTDFVGYHDEEPGVQATQGRPVVTFANHTCAMRFMTSPFSCIQNIFPKVGKPGIIDTRYFFYAALGRVSLSDYKGHHPLFRQALIPVPPLETQQRIAAILGTYDDLIEVNRRRIAALEEMARRLFEEWFVRFRFPGHEDVPIVGAPDGPLPEGWEWVNLYDAAEVGFGFAFKSKAFSTEPVGARVVRIRDVQEGRTSTWTPEEFADRYCVRNGDILVGMDGNFHTNVWVGGDAALNQRVTRLRPTLARSSGWLLQAVKPKIKFFEDTISGTTVAHLGAKHLKTIYLPVADDETQRQADAFFSPVDEELVNLHVANEKLAASRDLLLPRLISGQLSVEIAERELEDAA</sequence>
<dbReference type="GO" id="GO:0004519">
    <property type="term" value="F:endonuclease activity"/>
    <property type="evidence" value="ECO:0007669"/>
    <property type="project" value="UniProtKB-KW"/>
</dbReference>
<dbReference type="SUPFAM" id="SSF116734">
    <property type="entry name" value="DNA methylase specificity domain"/>
    <property type="match status" value="2"/>
</dbReference>
<dbReference type="GO" id="GO:0003677">
    <property type="term" value="F:DNA binding"/>
    <property type="evidence" value="ECO:0007669"/>
    <property type="project" value="UniProtKB-KW"/>
</dbReference>
<keyword evidence="6" id="KW-1185">Reference proteome</keyword>
<reference evidence="5 6" key="1">
    <citation type="journal article" date="2017" name="Int. J. Syst. Evol. Microbiol.">
        <title>Erythrobacter aquimixticola sp. nov., isolated from the junction between the ocean and a freshwater spring.</title>
        <authorList>
            <person name="Park S."/>
            <person name="Jung Y.T."/>
            <person name="Choi S.J."/>
            <person name="Yoon J.H."/>
        </authorList>
    </citation>
    <scope>NUCLEOTIDE SEQUENCE [LARGE SCALE GENOMIC DNA]</scope>
    <source>
        <strain evidence="5 6">JSSK-14</strain>
    </source>
</reference>
<dbReference type="InterPro" id="IPR052021">
    <property type="entry name" value="Type-I_RS_S_subunit"/>
</dbReference>
<dbReference type="GO" id="GO:0009307">
    <property type="term" value="P:DNA restriction-modification system"/>
    <property type="evidence" value="ECO:0007669"/>
    <property type="project" value="UniProtKB-KW"/>
</dbReference>
<gene>
    <name evidence="5" type="ORF">D6201_08070</name>
</gene>
<proteinExistence type="inferred from homology"/>
<protein>
    <submittedName>
        <fullName evidence="5">Restriction endonuclease subunit S</fullName>
    </submittedName>
</protein>
<evidence type="ECO:0000259" key="4">
    <source>
        <dbReference type="Pfam" id="PF01420"/>
    </source>
</evidence>
<evidence type="ECO:0000256" key="2">
    <source>
        <dbReference type="ARBA" id="ARBA00022747"/>
    </source>
</evidence>
<dbReference type="EMBL" id="RAHX01000001">
    <property type="protein sequence ID" value="RJY09317.1"/>
    <property type="molecule type" value="Genomic_DNA"/>
</dbReference>
<organism evidence="5 6">
    <name type="scientific">Aurantiacibacter aquimixticola</name>
    <dbReference type="NCBI Taxonomy" id="1958945"/>
    <lineage>
        <taxon>Bacteria</taxon>
        <taxon>Pseudomonadati</taxon>
        <taxon>Pseudomonadota</taxon>
        <taxon>Alphaproteobacteria</taxon>
        <taxon>Sphingomonadales</taxon>
        <taxon>Erythrobacteraceae</taxon>
        <taxon>Aurantiacibacter</taxon>
    </lineage>
</organism>
<dbReference type="InterPro" id="IPR044946">
    <property type="entry name" value="Restrct_endonuc_typeI_TRD_sf"/>
</dbReference>
<evidence type="ECO:0000256" key="3">
    <source>
        <dbReference type="ARBA" id="ARBA00023125"/>
    </source>
</evidence>
<dbReference type="PANTHER" id="PTHR30408">
    <property type="entry name" value="TYPE-1 RESTRICTION ENZYME ECOKI SPECIFICITY PROTEIN"/>
    <property type="match status" value="1"/>
</dbReference>
<evidence type="ECO:0000256" key="1">
    <source>
        <dbReference type="ARBA" id="ARBA00010923"/>
    </source>
</evidence>
<keyword evidence="5" id="KW-0255">Endonuclease</keyword>
<keyword evidence="5" id="KW-0540">Nuclease</keyword>
<evidence type="ECO:0000313" key="5">
    <source>
        <dbReference type="EMBL" id="RJY09317.1"/>
    </source>
</evidence>
<dbReference type="AlphaFoldDB" id="A0A419RU52"/>
<dbReference type="PANTHER" id="PTHR30408:SF13">
    <property type="entry name" value="TYPE I RESTRICTION ENZYME HINDI SPECIFICITY SUBUNIT"/>
    <property type="match status" value="1"/>
</dbReference>
<keyword evidence="3" id="KW-0238">DNA-binding</keyword>
<dbReference type="OrthoDB" id="164285at2"/>
<dbReference type="Proteomes" id="UP000285232">
    <property type="component" value="Unassembled WGS sequence"/>
</dbReference>
<dbReference type="Gene3D" id="1.10.287.1120">
    <property type="entry name" value="Bipartite methylase S protein"/>
    <property type="match status" value="1"/>
</dbReference>
<comment type="similarity">
    <text evidence="1">Belongs to the type-I restriction system S methylase family.</text>
</comment>
<keyword evidence="5" id="KW-0378">Hydrolase</keyword>
<dbReference type="Pfam" id="PF01420">
    <property type="entry name" value="Methylase_S"/>
    <property type="match status" value="2"/>
</dbReference>
<comment type="caution">
    <text evidence="5">The sequence shown here is derived from an EMBL/GenBank/DDBJ whole genome shotgun (WGS) entry which is preliminary data.</text>
</comment>
<dbReference type="Gene3D" id="3.90.220.20">
    <property type="entry name" value="DNA methylase specificity domains"/>
    <property type="match status" value="2"/>
</dbReference>
<feature type="domain" description="Type I restriction modification DNA specificity" evidence="4">
    <location>
        <begin position="135"/>
        <end position="175"/>
    </location>
</feature>
<keyword evidence="2" id="KW-0680">Restriction system</keyword>
<feature type="domain" description="Type I restriction modification DNA specificity" evidence="4">
    <location>
        <begin position="207"/>
        <end position="366"/>
    </location>
</feature>
<name>A0A419RU52_9SPHN</name>
<accession>A0A419RU52</accession>
<dbReference type="RefSeq" id="WP_120048324.1">
    <property type="nucleotide sequence ID" value="NZ_RAHX01000001.1"/>
</dbReference>
<dbReference type="CDD" id="cd17257">
    <property type="entry name" value="RMtype1_S_EcoBI-TRD1-CR1_like"/>
    <property type="match status" value="1"/>
</dbReference>